<dbReference type="SMART" id="SM01043">
    <property type="entry name" value="BTAD"/>
    <property type="match status" value="1"/>
</dbReference>
<evidence type="ECO:0000259" key="1">
    <source>
        <dbReference type="SMART" id="SM01043"/>
    </source>
</evidence>
<dbReference type="SUPFAM" id="SSF48452">
    <property type="entry name" value="TPR-like"/>
    <property type="match status" value="1"/>
</dbReference>
<dbReference type="InterPro" id="IPR051677">
    <property type="entry name" value="AfsR-DnrI-RedD_regulator"/>
</dbReference>
<protein>
    <submittedName>
        <fullName evidence="2">DNA-binding SARP family transcriptional activator</fullName>
    </submittedName>
</protein>
<dbReference type="RefSeq" id="WP_203720531.1">
    <property type="nucleotide sequence ID" value="NZ_BOMD01000031.1"/>
</dbReference>
<gene>
    <name evidence="2" type="ORF">C8E87_4965</name>
</gene>
<comment type="caution">
    <text evidence="2">The sequence shown here is derived from an EMBL/GenBank/DDBJ whole genome shotgun (WGS) entry which is preliminary data.</text>
</comment>
<keyword evidence="2" id="KW-0238">DNA-binding</keyword>
<dbReference type="Gene3D" id="1.25.40.10">
    <property type="entry name" value="Tetratricopeptide repeat domain"/>
    <property type="match status" value="1"/>
</dbReference>
<sequence>MGAVVLELLGGFALTAGDRVVPVFPTGQRLLAYLALQSRPVHRTHVADLLWPDATPARSGANLRTAICRTQHLQPGLIDADGRHLRLAAEVRVDVRAGHQLADRLLEFCPDDPALLHADVRDVLAEDLLPDWEDEEWLVVPREQFRQLRLHALEALVDRLISCGRTGEAVAAGLTAVAAEPLRESAHRAVIRAHLAAGNRWAAARQYERCRCLFRDDLGLSPSPELLELSRSPGGALSPFEWLTVTGTP</sequence>
<organism evidence="2 3">
    <name type="scientific">Paractinoplanes brasiliensis</name>
    <dbReference type="NCBI Taxonomy" id="52695"/>
    <lineage>
        <taxon>Bacteria</taxon>
        <taxon>Bacillati</taxon>
        <taxon>Actinomycetota</taxon>
        <taxon>Actinomycetes</taxon>
        <taxon>Micromonosporales</taxon>
        <taxon>Micromonosporaceae</taxon>
        <taxon>Paractinoplanes</taxon>
    </lineage>
</organism>
<evidence type="ECO:0000313" key="2">
    <source>
        <dbReference type="EMBL" id="TDO41236.1"/>
    </source>
</evidence>
<evidence type="ECO:0000313" key="3">
    <source>
        <dbReference type="Proteomes" id="UP000294901"/>
    </source>
</evidence>
<dbReference type="EMBL" id="SNWR01000001">
    <property type="protein sequence ID" value="TDO41236.1"/>
    <property type="molecule type" value="Genomic_DNA"/>
</dbReference>
<accession>A0A4R6K0X5</accession>
<feature type="domain" description="Bacterial transcriptional activator" evidence="1">
    <location>
        <begin position="93"/>
        <end position="227"/>
    </location>
</feature>
<name>A0A4R6K0X5_9ACTN</name>
<keyword evidence="3" id="KW-1185">Reference proteome</keyword>
<dbReference type="GO" id="GO:0003677">
    <property type="term" value="F:DNA binding"/>
    <property type="evidence" value="ECO:0007669"/>
    <property type="project" value="UniProtKB-KW"/>
</dbReference>
<dbReference type="PANTHER" id="PTHR35807">
    <property type="entry name" value="TRANSCRIPTIONAL REGULATOR REDD-RELATED"/>
    <property type="match status" value="1"/>
</dbReference>
<dbReference type="Proteomes" id="UP000294901">
    <property type="component" value="Unassembled WGS sequence"/>
</dbReference>
<proteinExistence type="predicted"/>
<dbReference type="AlphaFoldDB" id="A0A4R6K0X5"/>
<dbReference type="Pfam" id="PF03704">
    <property type="entry name" value="BTAD"/>
    <property type="match status" value="1"/>
</dbReference>
<dbReference type="InterPro" id="IPR011990">
    <property type="entry name" value="TPR-like_helical_dom_sf"/>
</dbReference>
<dbReference type="InterPro" id="IPR005158">
    <property type="entry name" value="BTAD"/>
</dbReference>
<reference evidence="2 3" key="1">
    <citation type="submission" date="2019-03" db="EMBL/GenBank/DDBJ databases">
        <title>Sequencing the genomes of 1000 actinobacteria strains.</title>
        <authorList>
            <person name="Klenk H.-P."/>
        </authorList>
    </citation>
    <scope>NUCLEOTIDE SEQUENCE [LARGE SCALE GENOMIC DNA]</scope>
    <source>
        <strain evidence="2 3">DSM 43805</strain>
    </source>
</reference>